<organism evidence="3 4">
    <name type="scientific">Cohaesibacter marisflavi</name>
    <dbReference type="NCBI Taxonomy" id="655353"/>
    <lineage>
        <taxon>Bacteria</taxon>
        <taxon>Pseudomonadati</taxon>
        <taxon>Pseudomonadota</taxon>
        <taxon>Alphaproteobacteria</taxon>
        <taxon>Hyphomicrobiales</taxon>
        <taxon>Cohaesibacteraceae</taxon>
    </lineage>
</organism>
<keyword evidence="4" id="KW-1185">Reference proteome</keyword>
<sequence>MAMEIVRTAFLAQKSAEQSLLKILSNTQPQQARIQSVSKLPSGETQIKLSASGQTLDLKIDSQAATQVKPGTTVLLQAIQTPDGPRLAISPPSPEASTQNQPAAPEKGSLANQTPPPSNTQPAQQPVAKSGAESAVSMRPAAITSQSSAPNTQRGPYSATQVAAQSVASALSASGNAPPQEALIALQRQALSQQRSLTDLFANLTAFIQQVETGQRPTTSKDIETAMRWLLGFQLSPKQQSGTASAKTALRNIMTSLGTLGQLTTGQGAENFSTNLKASLTLLQALLPKETAPARLPTMGTQRDHPPLPNTPLHGQSPRPSSISPTDSNSLALARIKGDVEAALARVTLSQIASARSTFSSSSAAPHPMQALHTEIPVMLANGTAIVQMIVEHDPDMPEEDEREQENSDEARRQRGGWTVRFAIDTNTIGPVDISLKLHQQSLIVTLAAEREQTVALFQEAAPMLQTMLEQEGLLLEGLSFVRKKKTDTELTDSGIGTHLQRLDRKL</sequence>
<dbReference type="AlphaFoldDB" id="A0A1I5KCT9"/>
<name>A0A1I5KCT9_9HYPH</name>
<dbReference type="Pfam" id="PF02120">
    <property type="entry name" value="Flg_hook"/>
    <property type="match status" value="1"/>
</dbReference>
<reference evidence="3 4" key="1">
    <citation type="submission" date="2016-10" db="EMBL/GenBank/DDBJ databases">
        <authorList>
            <person name="de Groot N.N."/>
        </authorList>
    </citation>
    <scope>NUCLEOTIDE SEQUENCE [LARGE SCALE GENOMIC DNA]</scope>
    <source>
        <strain evidence="3 4">CGMCC 1.9157</strain>
    </source>
</reference>
<accession>A0A1I5KCT9</accession>
<feature type="compositionally biased region" description="Polar residues" evidence="1">
    <location>
        <begin position="318"/>
        <end position="328"/>
    </location>
</feature>
<dbReference type="RefSeq" id="WP_090074992.1">
    <property type="nucleotide sequence ID" value="NZ_FOVR01000013.1"/>
</dbReference>
<dbReference type="EMBL" id="FOVR01000013">
    <property type="protein sequence ID" value="SFO82874.1"/>
    <property type="molecule type" value="Genomic_DNA"/>
</dbReference>
<evidence type="ECO:0000313" key="4">
    <source>
        <dbReference type="Proteomes" id="UP000199236"/>
    </source>
</evidence>
<dbReference type="STRING" id="655353.SAMN04488056_113140"/>
<dbReference type="OrthoDB" id="7941698at2"/>
<dbReference type="Gene3D" id="3.30.750.140">
    <property type="match status" value="1"/>
</dbReference>
<feature type="region of interest" description="Disordered" evidence="1">
    <location>
        <begin position="296"/>
        <end position="328"/>
    </location>
</feature>
<dbReference type="Proteomes" id="UP000199236">
    <property type="component" value="Unassembled WGS sequence"/>
</dbReference>
<protein>
    <submittedName>
        <fullName evidence="3">Hook-length control protein FliK</fullName>
    </submittedName>
</protein>
<feature type="region of interest" description="Disordered" evidence="1">
    <location>
        <begin position="83"/>
        <end position="160"/>
    </location>
</feature>
<feature type="domain" description="Flagellar hook-length control protein-like C-terminal" evidence="2">
    <location>
        <begin position="410"/>
        <end position="483"/>
    </location>
</feature>
<proteinExistence type="predicted"/>
<gene>
    <name evidence="3" type="ORF">SAMN04488056_113140</name>
</gene>
<evidence type="ECO:0000259" key="2">
    <source>
        <dbReference type="Pfam" id="PF02120"/>
    </source>
</evidence>
<evidence type="ECO:0000313" key="3">
    <source>
        <dbReference type="EMBL" id="SFO82874.1"/>
    </source>
</evidence>
<dbReference type="InterPro" id="IPR021136">
    <property type="entry name" value="Flagellar_hook_control-like_C"/>
</dbReference>
<evidence type="ECO:0000256" key="1">
    <source>
        <dbReference type="SAM" id="MobiDB-lite"/>
    </source>
</evidence>
<dbReference type="InterPro" id="IPR038610">
    <property type="entry name" value="FliK-like_C_sf"/>
</dbReference>
<feature type="compositionally biased region" description="Polar residues" evidence="1">
    <location>
        <begin position="143"/>
        <end position="155"/>
    </location>
</feature>